<evidence type="ECO:0000256" key="8">
    <source>
        <dbReference type="ARBA" id="ARBA00022598"/>
    </source>
</evidence>
<dbReference type="GO" id="GO:0004326">
    <property type="term" value="F:tetrahydrofolylpolyglutamate synthase activity"/>
    <property type="evidence" value="ECO:0007669"/>
    <property type="project" value="UniProtKB-EC"/>
</dbReference>
<sequence length="409" mass="43828">MEPLKDYDALLSYMDSLGLFHMELGLGRMETFWAVRGRPGVSVVHVIGTNGKGSTSTFFCSIARTHGIKAGLFTSPHFVSPRERVQINRSLLGREQWVELANEILATPGGAALTYFEFQTCLAMLAFERKNVEIAVMEAGLGGRFDATTVFSPRLTLFTPIAMDHEKILGPTLRDIARDKAGAIHPGSVAVTGPQRTEAMAELAERAESVGARLILASDVADPVVDGRLGLSGPHQRENARLALAGWRVFAAMAAIRSEADAERFGLESAFVPGRMQRVIVGGRSIILDGAHNTHALTALGEALKTENIKPASVVFTCLADKDASAMLPLVRALTDGPVLVPGLENERAGDATRIASEMGGDARAMPNLDQALKTALALGTEAKGPVLVCGSLYLLGEFYNIYPEFLTK</sequence>
<comment type="similarity">
    <text evidence="4 21">Belongs to the folylpolyglutamate synthase family.</text>
</comment>
<evidence type="ECO:0000256" key="12">
    <source>
        <dbReference type="ARBA" id="ARBA00022842"/>
    </source>
</evidence>
<dbReference type="EMBL" id="WODC01000010">
    <property type="protein sequence ID" value="MUM78590.1"/>
    <property type="molecule type" value="Genomic_DNA"/>
</dbReference>
<evidence type="ECO:0000256" key="19">
    <source>
        <dbReference type="ARBA" id="ARBA00049035"/>
    </source>
</evidence>
<accession>A0A7K1KRK2</accession>
<dbReference type="AlphaFoldDB" id="A0A7K1KRK2"/>
<comment type="catalytic activity">
    <reaction evidence="19">
        <text>(6R)-5,10-methylenetetrahydrofolyl-(gamma-L-Glu)(n) + L-glutamate + ATP = (6R)-5,10-methylenetetrahydrofolyl-(gamma-L-Glu)(n+1) + ADP + phosphate + H(+)</text>
        <dbReference type="Rhea" id="RHEA:51912"/>
        <dbReference type="Rhea" id="RHEA-COMP:13257"/>
        <dbReference type="Rhea" id="RHEA-COMP:13258"/>
        <dbReference type="ChEBI" id="CHEBI:15378"/>
        <dbReference type="ChEBI" id="CHEBI:29985"/>
        <dbReference type="ChEBI" id="CHEBI:30616"/>
        <dbReference type="ChEBI" id="CHEBI:43474"/>
        <dbReference type="ChEBI" id="CHEBI:136572"/>
        <dbReference type="ChEBI" id="CHEBI:456216"/>
        <dbReference type="EC" id="6.3.2.17"/>
    </reaction>
</comment>
<evidence type="ECO:0000256" key="5">
    <source>
        <dbReference type="ARBA" id="ARBA00013023"/>
    </source>
</evidence>
<comment type="pathway">
    <text evidence="3">Cofactor biosynthesis; tetrahydrofolylpolyglutamate biosynthesis.</text>
</comment>
<evidence type="ECO:0000313" key="23">
    <source>
        <dbReference type="EMBL" id="MUM78590.1"/>
    </source>
</evidence>
<evidence type="ECO:0000256" key="6">
    <source>
        <dbReference type="ARBA" id="ARBA00013025"/>
    </source>
</evidence>
<evidence type="ECO:0000256" key="1">
    <source>
        <dbReference type="ARBA" id="ARBA00002714"/>
    </source>
</evidence>
<organism evidence="23 24">
    <name type="scientific">Pseudodesulfovibrio alkaliphilus</name>
    <dbReference type="NCBI Taxonomy" id="2661613"/>
    <lineage>
        <taxon>Bacteria</taxon>
        <taxon>Pseudomonadati</taxon>
        <taxon>Thermodesulfobacteriota</taxon>
        <taxon>Desulfovibrionia</taxon>
        <taxon>Desulfovibrionales</taxon>
        <taxon>Desulfovibrionaceae</taxon>
    </lineage>
</organism>
<evidence type="ECO:0000256" key="11">
    <source>
        <dbReference type="ARBA" id="ARBA00022840"/>
    </source>
</evidence>
<evidence type="ECO:0000256" key="2">
    <source>
        <dbReference type="ARBA" id="ARBA00004799"/>
    </source>
</evidence>
<dbReference type="Gene3D" id="3.40.1190.10">
    <property type="entry name" value="Mur-like, catalytic domain"/>
    <property type="match status" value="1"/>
</dbReference>
<dbReference type="PANTHER" id="PTHR11136:SF0">
    <property type="entry name" value="DIHYDROFOLATE SYNTHETASE-RELATED"/>
    <property type="match status" value="1"/>
</dbReference>
<comment type="function">
    <text evidence="1">Functions in two distinct reactions of the de novo folate biosynthetic pathway. Catalyzes the addition of a glutamate residue to dihydropteroate (7,8-dihydropteroate or H2Pte) to form dihydrofolate (7,8-dihydrofolate monoglutamate or H2Pte-Glu). Also catalyzes successive additions of L-glutamate to tetrahydrofolate or 10-formyltetrahydrofolate or 5,10-methylenetetrahydrofolate, leading to folylpolyglutamate derivatives.</text>
</comment>
<name>A0A7K1KRK2_9BACT</name>
<evidence type="ECO:0000256" key="7">
    <source>
        <dbReference type="ARBA" id="ARBA00019357"/>
    </source>
</evidence>
<evidence type="ECO:0000256" key="4">
    <source>
        <dbReference type="ARBA" id="ARBA00008276"/>
    </source>
</evidence>
<evidence type="ECO:0000259" key="22">
    <source>
        <dbReference type="Pfam" id="PF02875"/>
    </source>
</evidence>
<evidence type="ECO:0000256" key="18">
    <source>
        <dbReference type="ARBA" id="ARBA00047808"/>
    </source>
</evidence>
<comment type="catalytic activity">
    <reaction evidence="20">
        <text>7,8-dihydropteroate + L-glutamate + ATP = 7,8-dihydrofolate + ADP + phosphate + H(+)</text>
        <dbReference type="Rhea" id="RHEA:23584"/>
        <dbReference type="ChEBI" id="CHEBI:15378"/>
        <dbReference type="ChEBI" id="CHEBI:17839"/>
        <dbReference type="ChEBI" id="CHEBI:29985"/>
        <dbReference type="ChEBI" id="CHEBI:30616"/>
        <dbReference type="ChEBI" id="CHEBI:43474"/>
        <dbReference type="ChEBI" id="CHEBI:57451"/>
        <dbReference type="ChEBI" id="CHEBI:456216"/>
        <dbReference type="EC" id="6.3.2.12"/>
    </reaction>
</comment>
<evidence type="ECO:0000256" key="17">
    <source>
        <dbReference type="ARBA" id="ARBA00047493"/>
    </source>
</evidence>
<comment type="pathway">
    <text evidence="2">Cofactor biosynthesis; tetrahydrofolate biosynthesis; 7,8-dihydrofolate from 2-amino-4-hydroxy-6-hydroxymethyl-7,8-dihydropteridine diphosphate and 4-aminobenzoate: step 2/2.</text>
</comment>
<dbReference type="EC" id="6.3.2.17" evidence="6"/>
<keyword evidence="9" id="KW-0479">Metal-binding</keyword>
<comment type="catalytic activity">
    <reaction evidence="17">
        <text>(6S)-5,6,7,8-tetrahydrofolyl-(gamma-L-Glu)(n) + L-glutamate + ATP = (6S)-5,6,7,8-tetrahydrofolyl-(gamma-L-Glu)(n+1) + ADP + phosphate + H(+)</text>
        <dbReference type="Rhea" id="RHEA:10580"/>
        <dbReference type="Rhea" id="RHEA-COMP:14738"/>
        <dbReference type="Rhea" id="RHEA-COMP:14740"/>
        <dbReference type="ChEBI" id="CHEBI:15378"/>
        <dbReference type="ChEBI" id="CHEBI:29985"/>
        <dbReference type="ChEBI" id="CHEBI:30616"/>
        <dbReference type="ChEBI" id="CHEBI:43474"/>
        <dbReference type="ChEBI" id="CHEBI:141005"/>
        <dbReference type="ChEBI" id="CHEBI:456216"/>
        <dbReference type="EC" id="6.3.2.17"/>
    </reaction>
</comment>
<dbReference type="NCBIfam" id="TIGR01499">
    <property type="entry name" value="folC"/>
    <property type="match status" value="1"/>
</dbReference>
<dbReference type="GO" id="GO:0005524">
    <property type="term" value="F:ATP binding"/>
    <property type="evidence" value="ECO:0007669"/>
    <property type="project" value="UniProtKB-KW"/>
</dbReference>
<feature type="domain" description="Mur ligase C-terminal" evidence="22">
    <location>
        <begin position="274"/>
        <end position="392"/>
    </location>
</feature>
<evidence type="ECO:0000256" key="21">
    <source>
        <dbReference type="PIRNR" id="PIRNR001563"/>
    </source>
</evidence>
<dbReference type="Pfam" id="PF02875">
    <property type="entry name" value="Mur_ligase_C"/>
    <property type="match status" value="1"/>
</dbReference>
<keyword evidence="13" id="KW-0289">Folate biosynthesis</keyword>
<dbReference type="SUPFAM" id="SSF53244">
    <property type="entry name" value="MurD-like peptide ligases, peptide-binding domain"/>
    <property type="match status" value="1"/>
</dbReference>
<proteinExistence type="inferred from homology"/>
<dbReference type="SUPFAM" id="SSF53623">
    <property type="entry name" value="MurD-like peptide ligases, catalytic domain"/>
    <property type="match status" value="1"/>
</dbReference>
<dbReference type="EC" id="6.3.2.12" evidence="5"/>
<dbReference type="InterPro" id="IPR004101">
    <property type="entry name" value="Mur_ligase_C"/>
</dbReference>
<dbReference type="Proteomes" id="UP000461162">
    <property type="component" value="Unassembled WGS sequence"/>
</dbReference>
<dbReference type="Gene3D" id="3.90.190.20">
    <property type="entry name" value="Mur ligase, C-terminal domain"/>
    <property type="match status" value="1"/>
</dbReference>
<gene>
    <name evidence="23" type="ORF">GKC30_13195</name>
</gene>
<reference evidence="23 24" key="1">
    <citation type="submission" date="2019-11" db="EMBL/GenBank/DDBJ databases">
        <title>Pseudodesulfovibrio alkaliphilus, sp. nov., an alkaliphilic sulfate-reducing bacteria from mud volcano of Taman peninsula, Russia.</title>
        <authorList>
            <person name="Frolova A."/>
            <person name="Merkel A.Y."/>
            <person name="Slobodkin A.I."/>
        </authorList>
    </citation>
    <scope>NUCLEOTIDE SEQUENCE [LARGE SCALE GENOMIC DNA]</scope>
    <source>
        <strain evidence="23 24">F-1</strain>
    </source>
</reference>
<dbReference type="GO" id="GO:0046872">
    <property type="term" value="F:metal ion binding"/>
    <property type="evidence" value="ECO:0007669"/>
    <property type="project" value="UniProtKB-KW"/>
</dbReference>
<dbReference type="InterPro" id="IPR036565">
    <property type="entry name" value="Mur-like_cat_sf"/>
</dbReference>
<comment type="catalytic activity">
    <reaction evidence="18">
        <text>10-formyltetrahydrofolyl-(gamma-L-Glu)(n) + L-glutamate + ATP = 10-formyltetrahydrofolyl-(gamma-L-Glu)(n+1) + ADP + phosphate + H(+)</text>
        <dbReference type="Rhea" id="RHEA:51904"/>
        <dbReference type="Rhea" id="RHEA-COMP:13088"/>
        <dbReference type="Rhea" id="RHEA-COMP:14300"/>
        <dbReference type="ChEBI" id="CHEBI:15378"/>
        <dbReference type="ChEBI" id="CHEBI:29985"/>
        <dbReference type="ChEBI" id="CHEBI:30616"/>
        <dbReference type="ChEBI" id="CHEBI:43474"/>
        <dbReference type="ChEBI" id="CHEBI:134413"/>
        <dbReference type="ChEBI" id="CHEBI:456216"/>
        <dbReference type="EC" id="6.3.2.17"/>
    </reaction>
</comment>
<dbReference type="GO" id="GO:0008841">
    <property type="term" value="F:dihydrofolate synthase activity"/>
    <property type="evidence" value="ECO:0007669"/>
    <property type="project" value="UniProtKB-EC"/>
</dbReference>
<comment type="caution">
    <text evidence="23">The sequence shown here is derived from an EMBL/GenBank/DDBJ whole genome shotgun (WGS) entry which is preliminary data.</text>
</comment>
<evidence type="ECO:0000313" key="24">
    <source>
        <dbReference type="Proteomes" id="UP000461162"/>
    </source>
</evidence>
<keyword evidence="12" id="KW-0460">Magnesium</keyword>
<dbReference type="PIRSF" id="PIRSF001563">
    <property type="entry name" value="Folylpolyglu_synth"/>
    <property type="match status" value="1"/>
</dbReference>
<keyword evidence="8 21" id="KW-0436">Ligase</keyword>
<evidence type="ECO:0000256" key="15">
    <source>
        <dbReference type="ARBA" id="ARBA00030592"/>
    </source>
</evidence>
<dbReference type="GO" id="GO:0046656">
    <property type="term" value="P:folic acid biosynthetic process"/>
    <property type="evidence" value="ECO:0007669"/>
    <property type="project" value="UniProtKB-KW"/>
</dbReference>
<evidence type="ECO:0000256" key="14">
    <source>
        <dbReference type="ARBA" id="ARBA00030048"/>
    </source>
</evidence>
<evidence type="ECO:0000256" key="13">
    <source>
        <dbReference type="ARBA" id="ARBA00022909"/>
    </source>
</evidence>
<dbReference type="GO" id="GO:0005737">
    <property type="term" value="C:cytoplasm"/>
    <property type="evidence" value="ECO:0007669"/>
    <property type="project" value="TreeGrafter"/>
</dbReference>
<dbReference type="InterPro" id="IPR001645">
    <property type="entry name" value="Folylpolyglutamate_synth"/>
</dbReference>
<evidence type="ECO:0000256" key="3">
    <source>
        <dbReference type="ARBA" id="ARBA00005150"/>
    </source>
</evidence>
<evidence type="ECO:0000256" key="10">
    <source>
        <dbReference type="ARBA" id="ARBA00022741"/>
    </source>
</evidence>
<keyword evidence="10 21" id="KW-0547">Nucleotide-binding</keyword>
<protein>
    <recommendedName>
        <fullName evidence="7">Dihydrofolate synthase/folylpolyglutamate synthase</fullName>
        <ecNumber evidence="5">6.3.2.12</ecNumber>
        <ecNumber evidence="6">6.3.2.17</ecNumber>
    </recommendedName>
    <alternativeName>
        <fullName evidence="16">Folylpoly-gamma-glutamate synthetase-dihydrofolate synthetase</fullName>
    </alternativeName>
    <alternativeName>
        <fullName evidence="14">Folylpolyglutamate synthetase</fullName>
    </alternativeName>
    <alternativeName>
        <fullName evidence="15">Tetrahydrofolylpolyglutamate synthase</fullName>
    </alternativeName>
</protein>
<dbReference type="PANTHER" id="PTHR11136">
    <property type="entry name" value="FOLYLPOLYGLUTAMATE SYNTHASE-RELATED"/>
    <property type="match status" value="1"/>
</dbReference>
<evidence type="ECO:0000256" key="16">
    <source>
        <dbReference type="ARBA" id="ARBA00032510"/>
    </source>
</evidence>
<dbReference type="RefSeq" id="WP_367614143.1">
    <property type="nucleotide sequence ID" value="NZ_WODC01000010.1"/>
</dbReference>
<dbReference type="InterPro" id="IPR036615">
    <property type="entry name" value="Mur_ligase_C_dom_sf"/>
</dbReference>
<evidence type="ECO:0000256" key="9">
    <source>
        <dbReference type="ARBA" id="ARBA00022723"/>
    </source>
</evidence>
<evidence type="ECO:0000256" key="20">
    <source>
        <dbReference type="ARBA" id="ARBA00049161"/>
    </source>
</evidence>
<keyword evidence="24" id="KW-1185">Reference proteome</keyword>
<keyword evidence="11 21" id="KW-0067">ATP-binding</keyword>